<dbReference type="PROSITE" id="PS51257">
    <property type="entry name" value="PROKAR_LIPOPROTEIN"/>
    <property type="match status" value="1"/>
</dbReference>
<reference evidence="3 4" key="1">
    <citation type="submission" date="2015-09" db="EMBL/GenBank/DDBJ databases">
        <authorList>
            <consortium name="Pathogen Informatics"/>
        </authorList>
    </citation>
    <scope>NUCLEOTIDE SEQUENCE [LARGE SCALE GENOMIC DNA]</scope>
    <source>
        <strain evidence="3 4">2789STDY5608850</strain>
    </source>
</reference>
<name>A0A174H335_9FIRM</name>
<evidence type="ECO:0000256" key="1">
    <source>
        <dbReference type="SAM" id="MobiDB-lite"/>
    </source>
</evidence>
<dbReference type="EMBL" id="CYZE01000009">
    <property type="protein sequence ID" value="CUO67225.1"/>
    <property type="molecule type" value="Genomic_DNA"/>
</dbReference>
<proteinExistence type="predicted"/>
<feature type="compositionally biased region" description="Low complexity" evidence="1">
    <location>
        <begin position="41"/>
        <end position="58"/>
    </location>
</feature>
<evidence type="ECO:0000256" key="2">
    <source>
        <dbReference type="SAM" id="SignalP"/>
    </source>
</evidence>
<protein>
    <submittedName>
        <fullName evidence="3">ABC transporter substrate-binding protein</fullName>
    </submittedName>
</protein>
<organism evidence="3 4">
    <name type="scientific">Hungatella hathewayi</name>
    <dbReference type="NCBI Taxonomy" id="154046"/>
    <lineage>
        <taxon>Bacteria</taxon>
        <taxon>Bacillati</taxon>
        <taxon>Bacillota</taxon>
        <taxon>Clostridia</taxon>
        <taxon>Lachnospirales</taxon>
        <taxon>Lachnospiraceae</taxon>
        <taxon>Hungatella</taxon>
    </lineage>
</organism>
<evidence type="ECO:0000313" key="3">
    <source>
        <dbReference type="EMBL" id="CUO67225.1"/>
    </source>
</evidence>
<dbReference type="Pfam" id="PF13416">
    <property type="entry name" value="SBP_bac_8"/>
    <property type="match status" value="1"/>
</dbReference>
<dbReference type="Gene3D" id="3.40.190.10">
    <property type="entry name" value="Periplasmic binding protein-like II"/>
    <property type="match status" value="2"/>
</dbReference>
<feature type="signal peptide" evidence="2">
    <location>
        <begin position="1"/>
        <end position="23"/>
    </location>
</feature>
<keyword evidence="2" id="KW-0732">Signal</keyword>
<dbReference type="SUPFAM" id="SSF53850">
    <property type="entry name" value="Periplasmic binding protein-like II"/>
    <property type="match status" value="1"/>
</dbReference>
<dbReference type="AlphaFoldDB" id="A0A174H335"/>
<accession>A0A174H335</accession>
<dbReference type="PANTHER" id="PTHR43649">
    <property type="entry name" value="ARABINOSE-BINDING PROTEIN-RELATED"/>
    <property type="match status" value="1"/>
</dbReference>
<evidence type="ECO:0000313" key="4">
    <source>
        <dbReference type="Proteomes" id="UP000095651"/>
    </source>
</evidence>
<feature type="chain" id="PRO_5039143033" evidence="2">
    <location>
        <begin position="24"/>
        <end position="443"/>
    </location>
</feature>
<dbReference type="InterPro" id="IPR050490">
    <property type="entry name" value="Bact_solute-bd_prot1"/>
</dbReference>
<gene>
    <name evidence="3" type="ORF">ERS852407_03569</name>
</gene>
<dbReference type="Proteomes" id="UP000095651">
    <property type="component" value="Unassembled WGS sequence"/>
</dbReference>
<sequence>MRRQVRMMLSVVLTGCMVLGMTACGEKSGGGTAAPEERNESVAAESSTAGAAAGQTGEVAEEGGAANLVMLIEEPNVSYFPVFLENIREKYPQYSITSKTWDQSQVEKTVKTAFAGGEAVDIVKYFPNQMETFLSADMALDLTPYMDKEWKSIFTENALDIGTYDGKLYCLPITTVYPDIDVNVDIFEEAGVEVKEHWTWEEFADACEKIKQNTDVFPFAICDTRVGWFQRNAFLQIWDTKEELESFNRGEISFKDERVVTALDKINDLFAKEYAYPGNGAFSQTKDQTQAAFSQGKIAMLFNVNNGGKKIRNVMEEAGMTNIRTISWPTMATGECDYVLGGCDGYFVSSNTKNTEACINILKYLTSKEAFELQVEDGDVVPANVEGGTNEEFSRDSARVYPKEILALSAELNDYVYYNIGANYFYDKEGTLEELESLRTSAQ</sequence>
<dbReference type="RefSeq" id="WP_055657174.1">
    <property type="nucleotide sequence ID" value="NZ_CABIXC010000009.1"/>
</dbReference>
<feature type="region of interest" description="Disordered" evidence="1">
    <location>
        <begin position="27"/>
        <end position="58"/>
    </location>
</feature>
<dbReference type="InterPro" id="IPR006059">
    <property type="entry name" value="SBP"/>
</dbReference>